<evidence type="ECO:0000259" key="1">
    <source>
        <dbReference type="PROSITE" id="PS50004"/>
    </source>
</evidence>
<keyword evidence="3" id="KW-1185">Reference proteome</keyword>
<dbReference type="EC" id="2.7.7.6" evidence="2"/>
<evidence type="ECO:0000313" key="2">
    <source>
        <dbReference type="EMBL" id="KAL1546226.1"/>
    </source>
</evidence>
<proteinExistence type="predicted"/>
<evidence type="ECO:0000313" key="3">
    <source>
        <dbReference type="Proteomes" id="UP001567538"/>
    </source>
</evidence>
<keyword evidence="2" id="KW-0808">Transferase</keyword>
<reference evidence="2 3" key="1">
    <citation type="submission" date="2024-06" db="EMBL/GenBank/DDBJ databases">
        <title>A chromosome level genome sequence of Diviner's sage (Salvia divinorum).</title>
        <authorList>
            <person name="Ford S.A."/>
            <person name="Ro D.-K."/>
            <person name="Ness R.W."/>
            <person name="Phillips M.A."/>
        </authorList>
    </citation>
    <scope>NUCLEOTIDE SEQUENCE [LARGE SCALE GENOMIC DNA]</scope>
    <source>
        <strain evidence="2">SAF-2024a</strain>
        <tissue evidence="2">Leaf</tissue>
    </source>
</reference>
<keyword evidence="2" id="KW-0804">Transcription</keyword>
<accession>A0ABD1GQ13</accession>
<dbReference type="PANTHER" id="PTHR32246:SF163">
    <property type="entry name" value="PROTEIN SRC2-LIKE"/>
    <property type="match status" value="1"/>
</dbReference>
<name>A0ABD1GQ13_SALDI</name>
<comment type="caution">
    <text evidence="2">The sequence shown here is derived from an EMBL/GenBank/DDBJ whole genome shotgun (WGS) entry which is preliminary data.</text>
</comment>
<sequence>MEYRRLNITLLSAQGLKDVNHFSRMDVYVDVSIAGYPQSLQRTPVDKNSGTSPKWNHRMEFVVDEPYLTKPGLSLLFQLRTQSTVGPDKDIGAVTVSVHDLFRPDSAAADRTVDHQVITPSGKSKGTLKFAYKFGDKFTHQVETKRAAQEPVTAYPPPQYAYPPPAQQHPGYGYGAYPGTSGYGQGYQAAPPAGYGYAPAGYAAYAQPQKPKKNKMGGGLGLGLGAGLLGGLLVGDMVSDIGESAAYADGYGDAMGDMGDFDF</sequence>
<protein>
    <submittedName>
        <fullName evidence="2">DNA-directed RNA polymerase</fullName>
        <ecNumber evidence="2">2.7.7.6</ecNumber>
    </submittedName>
</protein>
<keyword evidence="2" id="KW-0548">Nucleotidyltransferase</keyword>
<feature type="domain" description="C2" evidence="1">
    <location>
        <begin position="1"/>
        <end position="113"/>
    </location>
</feature>
<dbReference type="Gene3D" id="2.60.40.150">
    <property type="entry name" value="C2 domain"/>
    <property type="match status" value="1"/>
</dbReference>
<dbReference type="PROSITE" id="PS50004">
    <property type="entry name" value="C2"/>
    <property type="match status" value="1"/>
</dbReference>
<dbReference type="InterPro" id="IPR035892">
    <property type="entry name" value="C2_domain_sf"/>
</dbReference>
<dbReference type="SUPFAM" id="SSF49562">
    <property type="entry name" value="C2 domain (Calcium/lipid-binding domain, CaLB)"/>
    <property type="match status" value="1"/>
</dbReference>
<dbReference type="PANTHER" id="PTHR32246">
    <property type="entry name" value="INGRESSION PROTEIN FIC1"/>
    <property type="match status" value="1"/>
</dbReference>
<dbReference type="EMBL" id="JBEAFC010000008">
    <property type="protein sequence ID" value="KAL1546226.1"/>
    <property type="molecule type" value="Genomic_DNA"/>
</dbReference>
<dbReference type="GO" id="GO:0000428">
    <property type="term" value="C:DNA-directed RNA polymerase complex"/>
    <property type="evidence" value="ECO:0007669"/>
    <property type="project" value="UniProtKB-KW"/>
</dbReference>
<dbReference type="GO" id="GO:0003899">
    <property type="term" value="F:DNA-directed RNA polymerase activity"/>
    <property type="evidence" value="ECO:0007669"/>
    <property type="project" value="UniProtKB-EC"/>
</dbReference>
<keyword evidence="2" id="KW-0240">DNA-directed RNA polymerase</keyword>
<dbReference type="CDD" id="cd04051">
    <property type="entry name" value="C2_SRC2_like"/>
    <property type="match status" value="1"/>
</dbReference>
<dbReference type="InterPro" id="IPR044750">
    <property type="entry name" value="C2_SRC2/BAP"/>
</dbReference>
<dbReference type="InterPro" id="IPR000008">
    <property type="entry name" value="C2_dom"/>
</dbReference>
<dbReference type="Proteomes" id="UP001567538">
    <property type="component" value="Unassembled WGS sequence"/>
</dbReference>
<organism evidence="2 3">
    <name type="scientific">Salvia divinorum</name>
    <name type="common">Maria pastora</name>
    <name type="synonym">Diviner's sage</name>
    <dbReference type="NCBI Taxonomy" id="28513"/>
    <lineage>
        <taxon>Eukaryota</taxon>
        <taxon>Viridiplantae</taxon>
        <taxon>Streptophyta</taxon>
        <taxon>Embryophyta</taxon>
        <taxon>Tracheophyta</taxon>
        <taxon>Spermatophyta</taxon>
        <taxon>Magnoliopsida</taxon>
        <taxon>eudicotyledons</taxon>
        <taxon>Gunneridae</taxon>
        <taxon>Pentapetalae</taxon>
        <taxon>asterids</taxon>
        <taxon>lamiids</taxon>
        <taxon>Lamiales</taxon>
        <taxon>Lamiaceae</taxon>
        <taxon>Nepetoideae</taxon>
        <taxon>Mentheae</taxon>
        <taxon>Salviinae</taxon>
        <taxon>Salvia</taxon>
        <taxon>Salvia subgen. Calosphace</taxon>
    </lineage>
</organism>
<dbReference type="SMART" id="SM00239">
    <property type="entry name" value="C2"/>
    <property type="match status" value="1"/>
</dbReference>
<dbReference type="Pfam" id="PF00168">
    <property type="entry name" value="C2"/>
    <property type="match status" value="1"/>
</dbReference>
<dbReference type="AlphaFoldDB" id="A0ABD1GQ13"/>
<gene>
    <name evidence="2" type="ORF">AAHA92_22855</name>
</gene>